<dbReference type="Gene3D" id="3.30.50.10">
    <property type="entry name" value="Erythroid Transcription Factor GATA-1, subunit A"/>
    <property type="match status" value="1"/>
</dbReference>
<evidence type="ECO:0008006" key="16">
    <source>
        <dbReference type="Google" id="ProtNLM"/>
    </source>
</evidence>
<dbReference type="InterPro" id="IPR001723">
    <property type="entry name" value="Nuclear_hrmn_rcpt"/>
</dbReference>
<dbReference type="InterPro" id="IPR013088">
    <property type="entry name" value="Znf_NHR/GATA"/>
</dbReference>
<dbReference type="CDD" id="cd06960">
    <property type="entry name" value="NR_DBD_HNF4A"/>
    <property type="match status" value="1"/>
</dbReference>
<feature type="domain" description="Nuclear receptor" evidence="12">
    <location>
        <begin position="39"/>
        <end position="114"/>
    </location>
</feature>
<dbReference type="InterPro" id="IPR001628">
    <property type="entry name" value="Znf_hrmn_rcpt"/>
</dbReference>
<dbReference type="AlphaFoldDB" id="A0A2A2KQF1"/>
<keyword evidence="15" id="KW-1185">Reference proteome</keyword>
<dbReference type="Pfam" id="PF00105">
    <property type="entry name" value="zf-C4"/>
    <property type="match status" value="1"/>
</dbReference>
<evidence type="ECO:0000256" key="8">
    <source>
        <dbReference type="ARBA" id="ARBA00023163"/>
    </source>
</evidence>
<protein>
    <recommendedName>
        <fullName evidence="16">Nuclear receptor domain-containing protein</fullName>
    </recommendedName>
</protein>
<keyword evidence="6 11" id="KW-0805">Transcription regulation</keyword>
<comment type="similarity">
    <text evidence="2 11">Belongs to the nuclear hormone receptor family.</text>
</comment>
<dbReference type="Pfam" id="PF00104">
    <property type="entry name" value="Hormone_recep"/>
    <property type="match status" value="1"/>
</dbReference>
<dbReference type="GO" id="GO:0008270">
    <property type="term" value="F:zinc ion binding"/>
    <property type="evidence" value="ECO:0007669"/>
    <property type="project" value="UniProtKB-KW"/>
</dbReference>
<dbReference type="OrthoDB" id="5851440at2759"/>
<dbReference type="SUPFAM" id="SSF57716">
    <property type="entry name" value="Glucocorticoid receptor-like (DNA-binding domain)"/>
    <property type="match status" value="1"/>
</dbReference>
<dbReference type="GO" id="GO:0000978">
    <property type="term" value="F:RNA polymerase II cis-regulatory region sequence-specific DNA binding"/>
    <property type="evidence" value="ECO:0007669"/>
    <property type="project" value="InterPro"/>
</dbReference>
<sequence length="490" mass="56111">MMSYVKREYSNACNGSASMPTSSVIVDYEEWQDQQPSSNRTCTICGAPSNGYHFNAASCSACAAFFRRTVTLNRHFTCNQHNSCRVNYAMRVICRACRYQKCISMGMQRNAVQPRRDCNVGRRKISYRTFSIVPSQPPALNSISPIPAPVPVQFLPLVQTVQEPDRQPQLQPPSAAVESTSCDLSPDQLGGYAASYSSSISEDNQEAVQLQASPGTFVGESTLEWLLREERLFNERRRLLYCTKTSLSKLMASFDICDIPFSQEDIHELTFHGIQKTIRPHILLIYEWMRGWPYFEQLSASSKLKWLRRCILYHAIVDPAYLTVRLGLEKGRFVMFNGMYAGIAEDSVEGWRDEDCIKAELKKSLYRPLLERVMKEIVLPMQTLKLSFQEYTALKALLSFRGAAMSIDFPTELRNLMNSYCDRILKALHHYYVQQGYEQSEVAERMGNLILLMSSIYAVSMECLESHQKLQLFDLWELDELLLKLISPRI</sequence>
<evidence type="ECO:0000256" key="11">
    <source>
        <dbReference type="RuleBase" id="RU004334"/>
    </source>
</evidence>
<dbReference type="EMBL" id="LIAE01007938">
    <property type="protein sequence ID" value="PAV76191.1"/>
    <property type="molecule type" value="Genomic_DNA"/>
</dbReference>
<evidence type="ECO:0000256" key="3">
    <source>
        <dbReference type="ARBA" id="ARBA00022723"/>
    </source>
</evidence>
<evidence type="ECO:0000256" key="5">
    <source>
        <dbReference type="ARBA" id="ARBA00022833"/>
    </source>
</evidence>
<dbReference type="Gene3D" id="1.10.565.10">
    <property type="entry name" value="Retinoid X Receptor"/>
    <property type="match status" value="1"/>
</dbReference>
<evidence type="ECO:0000256" key="1">
    <source>
        <dbReference type="ARBA" id="ARBA00004123"/>
    </source>
</evidence>
<dbReference type="PROSITE" id="PS00028">
    <property type="entry name" value="ZINC_FINGER_C2H2_1"/>
    <property type="match status" value="1"/>
</dbReference>
<keyword evidence="8 11" id="KW-0804">Transcription</keyword>
<dbReference type="PANTHER" id="PTHR46397:SF5">
    <property type="entry name" value="NUCLEAR HORMONE RECEPTOR FAMILY MEMBER NHR-20"/>
    <property type="match status" value="1"/>
</dbReference>
<dbReference type="GO" id="GO:0005634">
    <property type="term" value="C:nucleus"/>
    <property type="evidence" value="ECO:0007669"/>
    <property type="project" value="UniProtKB-SubCell"/>
</dbReference>
<dbReference type="InterPro" id="IPR049636">
    <property type="entry name" value="HNF4-like_DBD"/>
</dbReference>
<dbReference type="InterPro" id="IPR035500">
    <property type="entry name" value="NHR-like_dom_sf"/>
</dbReference>
<dbReference type="SMART" id="SM00399">
    <property type="entry name" value="ZnF_C4"/>
    <property type="match status" value="1"/>
</dbReference>
<comment type="caution">
    <text evidence="14">The sequence shown here is derived from an EMBL/GenBank/DDBJ whole genome shotgun (WGS) entry which is preliminary data.</text>
</comment>
<accession>A0A2A2KQF1</accession>
<dbReference type="InterPro" id="IPR000536">
    <property type="entry name" value="Nucl_hrmn_rcpt_lig-bd"/>
</dbReference>
<dbReference type="SMART" id="SM00430">
    <property type="entry name" value="HOLI"/>
    <property type="match status" value="1"/>
</dbReference>
<name>A0A2A2KQF1_9BILA</name>
<dbReference type="GO" id="GO:0003700">
    <property type="term" value="F:DNA-binding transcription factor activity"/>
    <property type="evidence" value="ECO:0007669"/>
    <property type="project" value="InterPro"/>
</dbReference>
<evidence type="ECO:0000256" key="10">
    <source>
        <dbReference type="ARBA" id="ARBA00023242"/>
    </source>
</evidence>
<dbReference type="PRINTS" id="PR00398">
    <property type="entry name" value="STRDHORMONER"/>
</dbReference>
<evidence type="ECO:0000256" key="6">
    <source>
        <dbReference type="ARBA" id="ARBA00023015"/>
    </source>
</evidence>
<evidence type="ECO:0000259" key="12">
    <source>
        <dbReference type="PROSITE" id="PS51030"/>
    </source>
</evidence>
<keyword evidence="7 11" id="KW-0238">DNA-binding</keyword>
<dbReference type="SUPFAM" id="SSF48508">
    <property type="entry name" value="Nuclear receptor ligand-binding domain"/>
    <property type="match status" value="1"/>
</dbReference>
<keyword evidence="5 11" id="KW-0862">Zinc</keyword>
<dbReference type="InterPro" id="IPR013087">
    <property type="entry name" value="Znf_C2H2_type"/>
</dbReference>
<comment type="subcellular location">
    <subcellularLocation>
        <location evidence="1 11">Nucleus</location>
    </subcellularLocation>
</comment>
<evidence type="ECO:0000259" key="13">
    <source>
        <dbReference type="PROSITE" id="PS51843"/>
    </source>
</evidence>
<keyword evidence="10 11" id="KW-0539">Nucleus</keyword>
<keyword evidence="3 11" id="KW-0479">Metal-binding</keyword>
<dbReference type="PANTHER" id="PTHR46397">
    <property type="entry name" value="NUCLEAR HORMONE RECEPTOR FAMILY-RELATED"/>
    <property type="match status" value="1"/>
</dbReference>
<reference evidence="14 15" key="1">
    <citation type="journal article" date="2017" name="Curr. Biol.">
        <title>Genome architecture and evolution of a unichromosomal asexual nematode.</title>
        <authorList>
            <person name="Fradin H."/>
            <person name="Zegar C."/>
            <person name="Gutwein M."/>
            <person name="Lucas J."/>
            <person name="Kovtun M."/>
            <person name="Corcoran D."/>
            <person name="Baugh L.R."/>
            <person name="Kiontke K."/>
            <person name="Gunsalus K."/>
            <person name="Fitch D.H."/>
            <person name="Piano F."/>
        </authorList>
    </citation>
    <scope>NUCLEOTIDE SEQUENCE [LARGE SCALE GENOMIC DNA]</scope>
    <source>
        <strain evidence="14">PF1309</strain>
    </source>
</reference>
<dbReference type="CDD" id="cd06157">
    <property type="entry name" value="NR_LBD"/>
    <property type="match status" value="1"/>
</dbReference>
<dbReference type="STRING" id="2018661.A0A2A2KQF1"/>
<evidence type="ECO:0000256" key="7">
    <source>
        <dbReference type="ARBA" id="ARBA00023125"/>
    </source>
</evidence>
<keyword evidence="4 11" id="KW-0863">Zinc-finger</keyword>
<dbReference type="PRINTS" id="PR00047">
    <property type="entry name" value="STROIDFINGER"/>
</dbReference>
<dbReference type="Proteomes" id="UP000218231">
    <property type="component" value="Unassembled WGS sequence"/>
</dbReference>
<dbReference type="PROSITE" id="PS51843">
    <property type="entry name" value="NR_LBD"/>
    <property type="match status" value="1"/>
</dbReference>
<dbReference type="PROSITE" id="PS00031">
    <property type="entry name" value="NUCLEAR_REC_DBD_1"/>
    <property type="match status" value="1"/>
</dbReference>
<proteinExistence type="inferred from homology"/>
<keyword evidence="9 11" id="KW-0675">Receptor</keyword>
<evidence type="ECO:0000256" key="2">
    <source>
        <dbReference type="ARBA" id="ARBA00005993"/>
    </source>
</evidence>
<evidence type="ECO:0000256" key="9">
    <source>
        <dbReference type="ARBA" id="ARBA00023170"/>
    </source>
</evidence>
<evidence type="ECO:0000313" key="14">
    <source>
        <dbReference type="EMBL" id="PAV76191.1"/>
    </source>
</evidence>
<evidence type="ECO:0000313" key="15">
    <source>
        <dbReference type="Proteomes" id="UP000218231"/>
    </source>
</evidence>
<evidence type="ECO:0000256" key="4">
    <source>
        <dbReference type="ARBA" id="ARBA00022771"/>
    </source>
</evidence>
<organism evidence="14 15">
    <name type="scientific">Diploscapter pachys</name>
    <dbReference type="NCBI Taxonomy" id="2018661"/>
    <lineage>
        <taxon>Eukaryota</taxon>
        <taxon>Metazoa</taxon>
        <taxon>Ecdysozoa</taxon>
        <taxon>Nematoda</taxon>
        <taxon>Chromadorea</taxon>
        <taxon>Rhabditida</taxon>
        <taxon>Rhabditina</taxon>
        <taxon>Rhabditomorpha</taxon>
        <taxon>Rhabditoidea</taxon>
        <taxon>Rhabditidae</taxon>
        <taxon>Diploscapter</taxon>
    </lineage>
</organism>
<feature type="domain" description="NR LBD" evidence="13">
    <location>
        <begin position="228"/>
        <end position="489"/>
    </location>
</feature>
<dbReference type="PROSITE" id="PS51030">
    <property type="entry name" value="NUCLEAR_REC_DBD_2"/>
    <property type="match status" value="1"/>
</dbReference>
<gene>
    <name evidence="14" type="ORF">WR25_15638</name>
</gene>